<evidence type="ECO:0000313" key="2">
    <source>
        <dbReference type="Proteomes" id="UP000239589"/>
    </source>
</evidence>
<dbReference type="EMBL" id="PGEM01000159">
    <property type="protein sequence ID" value="PPJ61895.1"/>
    <property type="molecule type" value="Genomic_DNA"/>
</dbReference>
<dbReference type="OrthoDB" id="3243252at2"/>
<organism evidence="1 2">
    <name type="scientific">Cuspidothrix issatschenkoi CHARLIE-1</name>
    <dbReference type="NCBI Taxonomy" id="2052836"/>
    <lineage>
        <taxon>Bacteria</taxon>
        <taxon>Bacillati</taxon>
        <taxon>Cyanobacteriota</taxon>
        <taxon>Cyanophyceae</taxon>
        <taxon>Nostocales</taxon>
        <taxon>Aphanizomenonaceae</taxon>
        <taxon>Cuspidothrix</taxon>
    </lineage>
</organism>
<evidence type="ECO:0008006" key="3">
    <source>
        <dbReference type="Google" id="ProtNLM"/>
    </source>
</evidence>
<protein>
    <recommendedName>
        <fullName evidence="3">Replication protein</fullName>
    </recommendedName>
</protein>
<proteinExistence type="predicted"/>
<gene>
    <name evidence="1" type="ORF">CUN59_18400</name>
</gene>
<dbReference type="AlphaFoldDB" id="A0A2S6CQ48"/>
<evidence type="ECO:0000313" key="1">
    <source>
        <dbReference type="EMBL" id="PPJ61895.1"/>
    </source>
</evidence>
<comment type="caution">
    <text evidence="1">The sequence shown here is derived from an EMBL/GenBank/DDBJ whole genome shotgun (WGS) entry which is preliminary data.</text>
</comment>
<name>A0A2S6CQ48_9CYAN</name>
<keyword evidence="2" id="KW-1185">Reference proteome</keyword>
<accession>A0A2S6CQ48</accession>
<dbReference type="Proteomes" id="UP000239589">
    <property type="component" value="Unassembled WGS sequence"/>
</dbReference>
<dbReference type="CDD" id="cd00525">
    <property type="entry name" value="AE_Prim_S_like"/>
    <property type="match status" value="1"/>
</dbReference>
<sequence length="455" mass="53983">MATKKLTEKQLYKAKVEWFQENEYEEVEPLDFYREIFPVGSFQEQGNTERKAGNGMLIYKNEEGHHWHQLIFDDLAEIPNWYGKEDVYIRSASFIGKNTKNENASMIHALVFDLDGQEIKELRMVMQFMRKGTNIPKATFVVLSGHGLHLYYVLETPIRATMNNIRKLNKLKEGMTKLIWNRYTSNIEKIQFQYCLQGFRMVGSASKMGKRYPVRAYRFSDEHYTIEELVSWIPKLKEWDEYRIDMTERDTVPKDTAKKLWPEWYEYRINQGKSSKWSVKRDLYDWWKGKIIENATYGHRYFCLMCLAIFAIKCDVSEEELKRDALALVPILDKLSDDADPKSRFTEEDALCALHGYRENFKTWGRDKLALVSAIPMPPNKRNYLTQKEHLEIARGIRDIRMKQKGKSDWREGNGRPIKEQLVKQWRIDNPQGKKIECERELGLSRHTVLKWWNS</sequence>
<reference evidence="1 2" key="1">
    <citation type="submission" date="2018-02" db="EMBL/GenBank/DDBJ databases">
        <title>Discovery of a pederin family compound in a non-symbiotic bloom-forming cyanobacterium.</title>
        <authorList>
            <person name="Kust A."/>
            <person name="Mares J."/>
            <person name="Jokela J."/>
            <person name="Urajova P."/>
            <person name="Hajek J."/>
            <person name="Saurav K."/>
            <person name="Voracova K."/>
            <person name="Fewer D.P."/>
            <person name="Haapaniemi E."/>
            <person name="Permi P."/>
            <person name="Rehakova K."/>
            <person name="Sivonen K."/>
            <person name="Hrouzek P."/>
        </authorList>
    </citation>
    <scope>NUCLEOTIDE SEQUENCE [LARGE SCALE GENOMIC DNA]</scope>
    <source>
        <strain evidence="1 2">CHARLIE-1</strain>
    </source>
</reference>